<dbReference type="Pfam" id="PF07691">
    <property type="entry name" value="PA14"/>
    <property type="match status" value="1"/>
</dbReference>
<accession>A0ABV1RJE9</accession>
<proteinExistence type="predicted"/>
<keyword evidence="1" id="KW-0732">Signal</keyword>
<dbReference type="EMBL" id="JBELOE010000239">
    <property type="protein sequence ID" value="MER2493060.1"/>
    <property type="molecule type" value="Genomic_DNA"/>
</dbReference>
<dbReference type="RefSeq" id="WP_350402428.1">
    <property type="nucleotide sequence ID" value="NZ_JBELOE010000239.1"/>
</dbReference>
<dbReference type="SUPFAM" id="SSF56988">
    <property type="entry name" value="Anthrax protective antigen"/>
    <property type="match status" value="1"/>
</dbReference>
<dbReference type="InterPro" id="IPR013320">
    <property type="entry name" value="ConA-like_dom_sf"/>
</dbReference>
<dbReference type="InterPro" id="IPR011658">
    <property type="entry name" value="PA14_dom"/>
</dbReference>
<name>A0ABV1RJE9_9ALTE</name>
<comment type="caution">
    <text evidence="4">The sequence shown here is derived from an EMBL/GenBank/DDBJ whole genome shotgun (WGS) entry which is preliminary data.</text>
</comment>
<evidence type="ECO:0000313" key="4">
    <source>
        <dbReference type="EMBL" id="MER2493060.1"/>
    </source>
</evidence>
<gene>
    <name evidence="4" type="ORF">ABS311_14345</name>
</gene>
<protein>
    <submittedName>
        <fullName evidence="4">LamG-like jellyroll fold domain-containing protein</fullName>
    </submittedName>
</protein>
<evidence type="ECO:0000256" key="1">
    <source>
        <dbReference type="ARBA" id="ARBA00022729"/>
    </source>
</evidence>
<organism evidence="4 5">
    <name type="scientific">Catenovulum sediminis</name>
    <dbReference type="NCBI Taxonomy" id="1740262"/>
    <lineage>
        <taxon>Bacteria</taxon>
        <taxon>Pseudomonadati</taxon>
        <taxon>Pseudomonadota</taxon>
        <taxon>Gammaproteobacteria</taxon>
        <taxon>Alteromonadales</taxon>
        <taxon>Alteromonadaceae</taxon>
        <taxon>Catenovulum</taxon>
    </lineage>
</organism>
<dbReference type="PROSITE" id="PS51820">
    <property type="entry name" value="PA14"/>
    <property type="match status" value="1"/>
</dbReference>
<feature type="domain" description="PA14" evidence="3">
    <location>
        <begin position="198"/>
        <end position="336"/>
    </location>
</feature>
<dbReference type="Proteomes" id="UP001467690">
    <property type="component" value="Unassembled WGS sequence"/>
</dbReference>
<dbReference type="SUPFAM" id="SSF49899">
    <property type="entry name" value="Concanavalin A-like lectins/glucanases"/>
    <property type="match status" value="4"/>
</dbReference>
<evidence type="ECO:0000256" key="2">
    <source>
        <dbReference type="ARBA" id="ARBA00023157"/>
    </source>
</evidence>
<dbReference type="PANTHER" id="PTHR42535:SF2">
    <property type="entry name" value="CHROMOSOME UNDETERMINED SCAFFOLD_146, WHOLE GENOME SHOTGUN SEQUENCE"/>
    <property type="match status" value="1"/>
</dbReference>
<dbReference type="Gene3D" id="2.60.120.200">
    <property type="match status" value="4"/>
</dbReference>
<dbReference type="SMART" id="SM00758">
    <property type="entry name" value="PA14"/>
    <property type="match status" value="1"/>
</dbReference>
<keyword evidence="5" id="KW-1185">Reference proteome</keyword>
<dbReference type="PANTHER" id="PTHR42535">
    <property type="entry name" value="OOKINETE PROTEIN, PUTATIVE-RELATED"/>
    <property type="match status" value="1"/>
</dbReference>
<sequence length="1337" mass="147336">MIKNKLYLITVIGAFFFSSNIKAQITPQSLALGKGVILQTEKLPNNLQNATIEFWFKTASQDTGLVLIERDNTQQALNLRLNKGNLELSDSPVNNPFFTVSGPFSDNQWHHLSLVASSDASTGILDINVYLNGQLAKNHQIQKGVDKAYFSGAKISFLSAEFYQGLVGDFYNDRRKKICYGKTEPDFDFHEYCHSGMDAFGGYVYEKWQHHVGKTVSKNFDINFVGEGAQTLSGKTSLDNFTARWQGYLLPSKSGQYTIKTNSDDGLKLWLDDINGDAKIDVWKNGGGLQGSTQLNLTEGVYTPIKIEYFENSGHANLQLKWITPGGIEQIIPRENLYWQQNASELDITQPRVWQVTRNAEQISSTYKSNLSGLEQGLLFNSQLGRFITQDQATKLLNQAPYSGDFSFISDESVDGKLTPASKLSIQSASLGQTAMQFDGSVQTLLTEQADSYPKLIENTSFSVEFWLKSNKKSTTESHNIAIGIAGAYANSSFVAGFKSGKLFCATKNNDADFVIEPEISAGNPWIYFACTYDNALNGGTLTLFKNGLQIAQKSNVSAVTATGDLHVGGNGFEQYFTGEIDELRIWDSVRSQSEIRQTSATRLIKQPAGLLVQQNLDNPISSDTNSDFQFNDSFNSGVLVSSKDTVSSNFQTWGVKLDNINAQGQIPVQGEYALNFKGSTQAATWRLAQSQQEKLASEFTFSIWLNLTQSAQNSEIIAGSNQIKLVREGNKVALYLSSQESPLILTERTLTLDEWHNLSVIYSDNHLNLLLNGELQKRVEVGTVTTSEWSLGKSNSDGQSVSSLTGAIDHLQLWSRALSTEQLQQLSKAKLTGMEPHLILAENFNQSLYTQTSGLLLSNAQLADFTANDLSDGLAFANINLNQAYYFDSVDDALTSDALNLDLQQGITLDFHNRFAKLGQNATLISHANESRQIAIKVTDADQLVCTLDNLSAATPANALDLLWHHWACTFSVNDEQNLVIQIYKDGALLNQQSFADFNSYDVTANLILGKNNEQHYSGWMDEFHVWNRVLPVGDLIALQNAAPSHNSLGLTARWHFNDVFAGTYTDVINGNNAVSGENSASTAAQGITFKNAEIELGTTLPTGELKTGLWQGRVVVSKVNESHIEVKDSQALTEAGSTFLLPFLLHASADRTHILSEVTLMQTKPGVDAVRPVLITDQRLLANYDGIVRKNGKLVGVRLSAIPFILDSETNAGAVKVKTQQVMQGKIGEGGAVSVILTYAKDHPLNPYKHLYHPDLDKGFEIKRHIHFMFDEYSQAQKSENPRLGVDELGGVYTEKVTGLHQQTNNDELAPIISKGRFSMQLVSSVKQLNAVGVE</sequence>
<dbReference type="InterPro" id="IPR006558">
    <property type="entry name" value="LamG-like"/>
</dbReference>
<dbReference type="InterPro" id="IPR037524">
    <property type="entry name" value="PA14/GLEYA"/>
</dbReference>
<evidence type="ECO:0000259" key="3">
    <source>
        <dbReference type="PROSITE" id="PS51820"/>
    </source>
</evidence>
<evidence type="ECO:0000313" key="5">
    <source>
        <dbReference type="Proteomes" id="UP001467690"/>
    </source>
</evidence>
<dbReference type="Gene3D" id="3.90.182.10">
    <property type="entry name" value="Toxin - Anthrax Protective Antigen,domain 1"/>
    <property type="match status" value="1"/>
</dbReference>
<dbReference type="SMART" id="SM00560">
    <property type="entry name" value="LamGL"/>
    <property type="match status" value="2"/>
</dbReference>
<reference evidence="4 5" key="1">
    <citation type="submission" date="2024-06" db="EMBL/GenBank/DDBJ databases">
        <authorList>
            <person name="Chen R.Y."/>
        </authorList>
    </citation>
    <scope>NUCLEOTIDE SEQUENCE [LARGE SCALE GENOMIC DNA]</scope>
    <source>
        <strain evidence="4 5">D2</strain>
    </source>
</reference>
<keyword evidence="2" id="KW-1015">Disulfide bond</keyword>
<dbReference type="Pfam" id="PF13385">
    <property type="entry name" value="Laminin_G_3"/>
    <property type="match status" value="4"/>
</dbReference>